<dbReference type="AlphaFoldDB" id="A0A9P6BXB9"/>
<comment type="caution">
    <text evidence="1">The sequence shown here is derived from an EMBL/GenBank/DDBJ whole genome shotgun (WGS) entry which is preliminary data.</text>
</comment>
<dbReference type="Proteomes" id="UP000807342">
    <property type="component" value="Unassembled WGS sequence"/>
</dbReference>
<proteinExistence type="predicted"/>
<accession>A0A9P6BXB9</accession>
<dbReference type="OrthoDB" id="3063802at2759"/>
<protein>
    <submittedName>
        <fullName evidence="1">Uncharacterized protein</fullName>
    </submittedName>
</protein>
<reference evidence="1" key="1">
    <citation type="submission" date="2020-11" db="EMBL/GenBank/DDBJ databases">
        <authorList>
            <consortium name="DOE Joint Genome Institute"/>
            <person name="Ahrendt S."/>
            <person name="Riley R."/>
            <person name="Andreopoulos W."/>
            <person name="Labutti K."/>
            <person name="Pangilinan J."/>
            <person name="Ruiz-Duenas F.J."/>
            <person name="Barrasa J.M."/>
            <person name="Sanchez-Garcia M."/>
            <person name="Camarero S."/>
            <person name="Miyauchi S."/>
            <person name="Serrano A."/>
            <person name="Linde D."/>
            <person name="Babiker R."/>
            <person name="Drula E."/>
            <person name="Ayuso-Fernandez I."/>
            <person name="Pacheco R."/>
            <person name="Padilla G."/>
            <person name="Ferreira P."/>
            <person name="Barriuso J."/>
            <person name="Kellner H."/>
            <person name="Castanera R."/>
            <person name="Alfaro M."/>
            <person name="Ramirez L."/>
            <person name="Pisabarro A.G."/>
            <person name="Kuo A."/>
            <person name="Tritt A."/>
            <person name="Lipzen A."/>
            <person name="He G."/>
            <person name="Yan M."/>
            <person name="Ng V."/>
            <person name="Cullen D."/>
            <person name="Martin F."/>
            <person name="Rosso M.-N."/>
            <person name="Henrissat B."/>
            <person name="Hibbett D."/>
            <person name="Martinez A.T."/>
            <person name="Grigoriev I.V."/>
        </authorList>
    </citation>
    <scope>NUCLEOTIDE SEQUENCE</scope>
    <source>
        <strain evidence="1">MF-IS2</strain>
    </source>
</reference>
<gene>
    <name evidence="1" type="ORF">P691DRAFT_678672</name>
</gene>
<feature type="non-terminal residue" evidence="1">
    <location>
        <position position="1"/>
    </location>
</feature>
<evidence type="ECO:0000313" key="2">
    <source>
        <dbReference type="Proteomes" id="UP000807342"/>
    </source>
</evidence>
<organism evidence="1 2">
    <name type="scientific">Macrolepiota fuliginosa MF-IS2</name>
    <dbReference type="NCBI Taxonomy" id="1400762"/>
    <lineage>
        <taxon>Eukaryota</taxon>
        <taxon>Fungi</taxon>
        <taxon>Dikarya</taxon>
        <taxon>Basidiomycota</taxon>
        <taxon>Agaricomycotina</taxon>
        <taxon>Agaricomycetes</taxon>
        <taxon>Agaricomycetidae</taxon>
        <taxon>Agaricales</taxon>
        <taxon>Agaricineae</taxon>
        <taxon>Agaricaceae</taxon>
        <taxon>Macrolepiota</taxon>
    </lineage>
</organism>
<keyword evidence="2" id="KW-1185">Reference proteome</keyword>
<evidence type="ECO:0000313" key="1">
    <source>
        <dbReference type="EMBL" id="KAF9443856.1"/>
    </source>
</evidence>
<dbReference type="EMBL" id="MU151428">
    <property type="protein sequence ID" value="KAF9443856.1"/>
    <property type="molecule type" value="Genomic_DNA"/>
</dbReference>
<name>A0A9P6BXB9_9AGAR</name>
<sequence>TYGFRLWYFGGAPLSKPLSTLCTMQHNAAIWITGGFRTSPTGALEVIAGLIPIHLHISKLARRTELHAATVPPSHAIRSLVQKNPLSTPSLQLIKDLQTFHSPITDIDRGLADIIDSFNPLSPAHLPGSCILDLFPNQVSFHHLPSRNAPKADI</sequence>